<keyword evidence="3 7" id="KW-0663">Pyridoxal phosphate</keyword>
<keyword evidence="10" id="KW-1185">Reference proteome</keyword>
<evidence type="ECO:0000256" key="7">
    <source>
        <dbReference type="HAMAP-Rule" id="MF_01615"/>
    </source>
</evidence>
<feature type="binding site" evidence="7">
    <location>
        <position position="189"/>
    </location>
    <ligand>
        <name>L-glutamine</name>
        <dbReference type="ChEBI" id="CHEBI:58359"/>
    </ligand>
</feature>
<reference evidence="9 10" key="1">
    <citation type="submission" date="2017-12" db="EMBL/GenBank/DDBJ databases">
        <title>Pharmacopeia of the Arctic Ocean.</title>
        <authorList>
            <person name="Collins E."/>
            <person name="Ducluzeau A.-L."/>
        </authorList>
    </citation>
    <scope>NUCLEOTIDE SEQUENCE [LARGE SCALE GENOMIC DNA]</scope>
    <source>
        <strain evidence="9 10">DSM 23325</strain>
    </source>
</reference>
<protein>
    <recommendedName>
        <fullName evidence="7">Pyridoxal 5'-phosphate synthase subunit PdxT</fullName>
        <ecNumber evidence="7">4.3.3.6</ecNumber>
    </recommendedName>
    <alternativeName>
        <fullName evidence="7">Pdx2</fullName>
    </alternativeName>
    <alternativeName>
        <fullName evidence="7">Pyridoxal 5'-phosphate synthase glutaminase subunit</fullName>
        <ecNumber evidence="7">3.5.1.2</ecNumber>
    </alternativeName>
</protein>
<comment type="pathway">
    <text evidence="7">Cofactor biosynthesis; pyridoxal 5'-phosphate biosynthesis.</text>
</comment>
<evidence type="ECO:0000256" key="5">
    <source>
        <dbReference type="ARBA" id="ARBA00023239"/>
    </source>
</evidence>
<dbReference type="PROSITE" id="PS51273">
    <property type="entry name" value="GATASE_TYPE_1"/>
    <property type="match status" value="1"/>
</dbReference>
<dbReference type="SUPFAM" id="SSF52317">
    <property type="entry name" value="Class I glutamine amidotransferase-like"/>
    <property type="match status" value="1"/>
</dbReference>
<feature type="active site" description="Charge relay system" evidence="7">
    <location>
        <position position="258"/>
    </location>
</feature>
<feature type="binding site" evidence="7">
    <location>
        <begin position="217"/>
        <end position="218"/>
    </location>
    <ligand>
        <name>L-glutamine</name>
        <dbReference type="ChEBI" id="CHEBI:58359"/>
    </ligand>
</feature>
<dbReference type="InterPro" id="IPR029062">
    <property type="entry name" value="Class_I_gatase-like"/>
</dbReference>
<comment type="catalytic activity">
    <reaction evidence="6 7">
        <text>L-glutamine + H2O = L-glutamate + NH4(+)</text>
        <dbReference type="Rhea" id="RHEA:15889"/>
        <dbReference type="ChEBI" id="CHEBI:15377"/>
        <dbReference type="ChEBI" id="CHEBI:28938"/>
        <dbReference type="ChEBI" id="CHEBI:29985"/>
        <dbReference type="ChEBI" id="CHEBI:58359"/>
        <dbReference type="EC" id="3.5.1.2"/>
    </reaction>
</comment>
<dbReference type="InterPro" id="IPR002161">
    <property type="entry name" value="PdxT/SNO"/>
</dbReference>
<dbReference type="PROSITE" id="PS01236">
    <property type="entry name" value="PDXT_SNO_1"/>
    <property type="match status" value="1"/>
</dbReference>
<evidence type="ECO:0000313" key="9">
    <source>
        <dbReference type="EMBL" id="PKH42008.1"/>
    </source>
</evidence>
<name>A0ABX4QZ96_9ACTN</name>
<evidence type="ECO:0000256" key="8">
    <source>
        <dbReference type="SAM" id="MobiDB-lite"/>
    </source>
</evidence>
<comment type="subunit">
    <text evidence="7">In the presence of PdxS, forms a dodecamer of heterodimers. Only shows activity in the heterodimer.</text>
</comment>
<comment type="catalytic activity">
    <reaction evidence="7">
        <text>aldehydo-D-ribose 5-phosphate + D-glyceraldehyde 3-phosphate + L-glutamine = pyridoxal 5'-phosphate + L-glutamate + phosphate + 3 H2O + H(+)</text>
        <dbReference type="Rhea" id="RHEA:31507"/>
        <dbReference type="ChEBI" id="CHEBI:15377"/>
        <dbReference type="ChEBI" id="CHEBI:15378"/>
        <dbReference type="ChEBI" id="CHEBI:29985"/>
        <dbReference type="ChEBI" id="CHEBI:43474"/>
        <dbReference type="ChEBI" id="CHEBI:58273"/>
        <dbReference type="ChEBI" id="CHEBI:58359"/>
        <dbReference type="ChEBI" id="CHEBI:59776"/>
        <dbReference type="ChEBI" id="CHEBI:597326"/>
        <dbReference type="EC" id="4.3.3.6"/>
    </reaction>
</comment>
<comment type="caution">
    <text evidence="9">The sequence shown here is derived from an EMBL/GenBank/DDBJ whole genome shotgun (WGS) entry which is preliminary data.</text>
</comment>
<comment type="similarity">
    <text evidence="1 7">Belongs to the glutaminase PdxT/SNO family.</text>
</comment>
<dbReference type="Proteomes" id="UP000233565">
    <property type="component" value="Unassembled WGS sequence"/>
</dbReference>
<dbReference type="CDD" id="cd01749">
    <property type="entry name" value="GATase1_PB"/>
    <property type="match status" value="1"/>
</dbReference>
<feature type="region of interest" description="Disordered" evidence="8">
    <location>
        <begin position="1"/>
        <end position="67"/>
    </location>
</feature>
<dbReference type="PANTHER" id="PTHR31559">
    <property type="entry name" value="PYRIDOXAL 5'-PHOSPHATE SYNTHASE SUBUNIT SNO"/>
    <property type="match status" value="1"/>
</dbReference>
<evidence type="ECO:0000256" key="6">
    <source>
        <dbReference type="ARBA" id="ARBA00049534"/>
    </source>
</evidence>
<feature type="compositionally biased region" description="Basic residues" evidence="8">
    <location>
        <begin position="35"/>
        <end position="44"/>
    </location>
</feature>
<keyword evidence="2 7" id="KW-0378">Hydrolase</keyword>
<dbReference type="PROSITE" id="PS51130">
    <property type="entry name" value="PDXT_SNO_2"/>
    <property type="match status" value="1"/>
</dbReference>
<organism evidence="9 10">
    <name type="scientific">Nocardioides alpinus</name>
    <dbReference type="NCBI Taxonomy" id="748909"/>
    <lineage>
        <taxon>Bacteria</taxon>
        <taxon>Bacillati</taxon>
        <taxon>Actinomycetota</taxon>
        <taxon>Actinomycetes</taxon>
        <taxon>Propionibacteriales</taxon>
        <taxon>Nocardioidaceae</taxon>
        <taxon>Nocardioides</taxon>
    </lineage>
</organism>
<feature type="compositionally biased region" description="Basic and acidic residues" evidence="8">
    <location>
        <begin position="45"/>
        <end position="57"/>
    </location>
</feature>
<evidence type="ECO:0000313" key="10">
    <source>
        <dbReference type="Proteomes" id="UP000233565"/>
    </source>
</evidence>
<feature type="active site" description="Nucleophile" evidence="7">
    <location>
        <position position="160"/>
    </location>
</feature>
<feature type="active site" description="Charge relay system" evidence="7">
    <location>
        <position position="260"/>
    </location>
</feature>
<proteinExistence type="inferred from homology"/>
<dbReference type="HAMAP" id="MF_01615">
    <property type="entry name" value="PdxT"/>
    <property type="match status" value="1"/>
</dbReference>
<dbReference type="InterPro" id="IPR021196">
    <property type="entry name" value="PdxT/SNO_CS"/>
</dbReference>
<dbReference type="EMBL" id="PJBV01000014">
    <property type="protein sequence ID" value="PKH42008.1"/>
    <property type="molecule type" value="Genomic_DNA"/>
</dbReference>
<evidence type="ECO:0000256" key="2">
    <source>
        <dbReference type="ARBA" id="ARBA00022801"/>
    </source>
</evidence>
<sequence length="278" mass="29770">MRRARSRAPQPQAGRRTHRPALDGPRSGASGGVVHLRRRRRGRAAGHERGHEHDRAPRAGPGEPHGRRAYVRVPALGSAFVNPTIGVLALQGDVREHLAALRSLGADPISVRRPAELAACDGLVIPGGESTTMIKLARIFDLLEPLREAVGGGLPAFGTCAGMIMLADRIEDGAVGQETIGGLHITVRRNAFGRQVDSFEEDLHVDGLDEPVRAVFIRAPWVEAVDDDVEVLAQVEDGPAAGRIVAVRQGRLMATSFHPEVGGDARIHGMFVDLVRSS</sequence>
<evidence type="ECO:0000256" key="4">
    <source>
        <dbReference type="ARBA" id="ARBA00022962"/>
    </source>
</evidence>
<keyword evidence="5 7" id="KW-0456">Lyase</keyword>
<feature type="binding site" evidence="7">
    <location>
        <begin position="128"/>
        <end position="130"/>
    </location>
    <ligand>
        <name>L-glutamine</name>
        <dbReference type="ChEBI" id="CHEBI:58359"/>
    </ligand>
</feature>
<comment type="function">
    <text evidence="7">Catalyzes the hydrolysis of glutamine to glutamate and ammonia as part of the biosynthesis of pyridoxal 5'-phosphate. The resulting ammonia molecule is channeled to the active site of PdxS.</text>
</comment>
<dbReference type="NCBIfam" id="TIGR03800">
    <property type="entry name" value="PLP_synth_Pdx2"/>
    <property type="match status" value="1"/>
</dbReference>
<dbReference type="EC" id="4.3.3.6" evidence="7"/>
<keyword evidence="4 7" id="KW-0315">Glutamine amidotransferase</keyword>
<dbReference type="Pfam" id="PF01174">
    <property type="entry name" value="SNO"/>
    <property type="match status" value="1"/>
</dbReference>
<evidence type="ECO:0000256" key="3">
    <source>
        <dbReference type="ARBA" id="ARBA00022898"/>
    </source>
</evidence>
<accession>A0ABX4QZ96</accession>
<dbReference type="EC" id="3.5.1.2" evidence="7"/>
<dbReference type="PANTHER" id="PTHR31559:SF0">
    <property type="entry name" value="PYRIDOXAL 5'-PHOSPHATE SYNTHASE SUBUNIT SNO1-RELATED"/>
    <property type="match status" value="1"/>
</dbReference>
<evidence type="ECO:0000256" key="1">
    <source>
        <dbReference type="ARBA" id="ARBA00008345"/>
    </source>
</evidence>
<gene>
    <name evidence="7" type="primary">pdxT</name>
    <name evidence="9" type="ORF">CXG46_07965</name>
</gene>
<dbReference type="Gene3D" id="3.40.50.880">
    <property type="match status" value="1"/>
</dbReference>